<evidence type="ECO:0000313" key="1">
    <source>
        <dbReference type="EMBL" id="TDF94445.1"/>
    </source>
</evidence>
<dbReference type="AlphaFoldDB" id="A0A4R5KI66"/>
<reference evidence="1 2" key="1">
    <citation type="submission" date="2019-03" db="EMBL/GenBank/DDBJ databases">
        <title>This is whole genome sequence of Paenibacillus sp MS74 strain.</title>
        <authorList>
            <person name="Trinh H.N."/>
        </authorList>
    </citation>
    <scope>NUCLEOTIDE SEQUENCE [LARGE SCALE GENOMIC DNA]</scope>
    <source>
        <strain evidence="1 2">MS74</strain>
    </source>
</reference>
<gene>
    <name evidence="1" type="ORF">E1757_23845</name>
</gene>
<dbReference type="SUPFAM" id="SSF53335">
    <property type="entry name" value="S-adenosyl-L-methionine-dependent methyltransferases"/>
    <property type="match status" value="1"/>
</dbReference>
<sequence length="99" mass="11467">MKKYYYDEHEHTYQKMKIGNISAWDEFHDPAHYSYEHFMMRPFLEKALGMIRLSASERLAFEYDCGTGAVAHFLAQRGLSVDAIEIDGGNLICQQITSK</sequence>
<organism evidence="1 2">
    <name type="scientific">Paenibacillus piri</name>
    <dbReference type="NCBI Taxonomy" id="2547395"/>
    <lineage>
        <taxon>Bacteria</taxon>
        <taxon>Bacillati</taxon>
        <taxon>Bacillota</taxon>
        <taxon>Bacilli</taxon>
        <taxon>Bacillales</taxon>
        <taxon>Paenibacillaceae</taxon>
        <taxon>Paenibacillus</taxon>
    </lineage>
</organism>
<dbReference type="Proteomes" id="UP000295636">
    <property type="component" value="Unassembled WGS sequence"/>
</dbReference>
<dbReference type="OrthoDB" id="9804312at2"/>
<keyword evidence="2" id="KW-1185">Reference proteome</keyword>
<name>A0A4R5KI66_9BACL</name>
<proteinExistence type="predicted"/>
<dbReference type="RefSeq" id="WP_133232831.1">
    <property type="nucleotide sequence ID" value="NZ_SMRT01000013.1"/>
</dbReference>
<dbReference type="InterPro" id="IPR029063">
    <property type="entry name" value="SAM-dependent_MTases_sf"/>
</dbReference>
<evidence type="ECO:0008006" key="3">
    <source>
        <dbReference type="Google" id="ProtNLM"/>
    </source>
</evidence>
<comment type="caution">
    <text evidence="1">The sequence shown here is derived from an EMBL/GenBank/DDBJ whole genome shotgun (WGS) entry which is preliminary data.</text>
</comment>
<protein>
    <recommendedName>
        <fullName evidence="3">Class I SAM-dependent methyltransferase</fullName>
    </recommendedName>
</protein>
<evidence type="ECO:0000313" key="2">
    <source>
        <dbReference type="Proteomes" id="UP000295636"/>
    </source>
</evidence>
<accession>A0A4R5KI66</accession>
<dbReference type="EMBL" id="SMRT01000013">
    <property type="protein sequence ID" value="TDF94445.1"/>
    <property type="molecule type" value="Genomic_DNA"/>
</dbReference>